<sequence>MFSHFVLLKTSIRTTLALIDKPIEVLSPEEWVIASEITTALQPMKEITDHISEDPSGGTVEMSSDTPSTSSTLVTKKLAAFNTYRRIAANYKPAGIPMARAITEVQRYLEEPLPCDRFTM</sequence>
<accession>A0A9P0EDE0</accession>
<dbReference type="Proteomes" id="UP001152798">
    <property type="component" value="Chromosome 2"/>
</dbReference>
<dbReference type="AlphaFoldDB" id="A0A9P0EDE0"/>
<protein>
    <submittedName>
        <fullName evidence="1">Uncharacterized protein</fullName>
    </submittedName>
</protein>
<evidence type="ECO:0000313" key="2">
    <source>
        <dbReference type="Proteomes" id="UP001152798"/>
    </source>
</evidence>
<dbReference type="EMBL" id="OV725078">
    <property type="protein sequence ID" value="CAH1394388.1"/>
    <property type="molecule type" value="Genomic_DNA"/>
</dbReference>
<organism evidence="1 2">
    <name type="scientific">Nezara viridula</name>
    <name type="common">Southern green stink bug</name>
    <name type="synonym">Cimex viridulus</name>
    <dbReference type="NCBI Taxonomy" id="85310"/>
    <lineage>
        <taxon>Eukaryota</taxon>
        <taxon>Metazoa</taxon>
        <taxon>Ecdysozoa</taxon>
        <taxon>Arthropoda</taxon>
        <taxon>Hexapoda</taxon>
        <taxon>Insecta</taxon>
        <taxon>Pterygota</taxon>
        <taxon>Neoptera</taxon>
        <taxon>Paraneoptera</taxon>
        <taxon>Hemiptera</taxon>
        <taxon>Heteroptera</taxon>
        <taxon>Panheteroptera</taxon>
        <taxon>Pentatomomorpha</taxon>
        <taxon>Pentatomoidea</taxon>
        <taxon>Pentatomidae</taxon>
        <taxon>Pentatominae</taxon>
        <taxon>Nezara</taxon>
    </lineage>
</organism>
<proteinExistence type="predicted"/>
<keyword evidence="2" id="KW-1185">Reference proteome</keyword>
<gene>
    <name evidence="1" type="ORF">NEZAVI_LOCUS4904</name>
</gene>
<dbReference type="OrthoDB" id="6611047at2759"/>
<reference evidence="1" key="1">
    <citation type="submission" date="2022-01" db="EMBL/GenBank/DDBJ databases">
        <authorList>
            <person name="King R."/>
        </authorList>
    </citation>
    <scope>NUCLEOTIDE SEQUENCE</scope>
</reference>
<name>A0A9P0EDE0_NEZVI</name>
<evidence type="ECO:0000313" key="1">
    <source>
        <dbReference type="EMBL" id="CAH1394388.1"/>
    </source>
</evidence>